<dbReference type="Proteomes" id="UP000278673">
    <property type="component" value="Unassembled WGS sequence"/>
</dbReference>
<gene>
    <name evidence="2" type="ORF">EBN88_27860</name>
</gene>
<dbReference type="EMBL" id="RFFJ01000274">
    <property type="protein sequence ID" value="RMI29042.1"/>
    <property type="molecule type" value="Genomic_DNA"/>
</dbReference>
<protein>
    <submittedName>
        <fullName evidence="2">Uncharacterized protein</fullName>
    </submittedName>
</protein>
<accession>A0A3M2KTS1</accession>
<evidence type="ECO:0000313" key="3">
    <source>
        <dbReference type="Proteomes" id="UP000278673"/>
    </source>
</evidence>
<name>A0A3M2KTS1_9ACTN</name>
<dbReference type="RefSeq" id="WP_122399807.1">
    <property type="nucleotide sequence ID" value="NZ_RFFJ01000274.1"/>
</dbReference>
<feature type="compositionally biased region" description="Low complexity" evidence="1">
    <location>
        <begin position="1"/>
        <end position="15"/>
    </location>
</feature>
<reference evidence="2 3" key="1">
    <citation type="submission" date="2018-10" db="EMBL/GenBank/DDBJ databases">
        <title>Isolation, diversity and antifungal activity of actinobacteria from wheat.</title>
        <authorList>
            <person name="Han C."/>
        </authorList>
    </citation>
    <scope>NUCLEOTIDE SEQUENCE [LARGE SCALE GENOMIC DNA]</scope>
    <source>
        <strain evidence="2 3">NEAU-YY642</strain>
    </source>
</reference>
<feature type="compositionally biased region" description="Gly residues" evidence="1">
    <location>
        <begin position="16"/>
        <end position="29"/>
    </location>
</feature>
<sequence>MNSTESRGGSSTRTGVGNGRGGGRSATGGRIGRALRAVGVFGSAAFDVVVLGRDGLPGEAGVRRPA</sequence>
<organism evidence="2 3">
    <name type="scientific">Streptomyces triticirhizae</name>
    <dbReference type="NCBI Taxonomy" id="2483353"/>
    <lineage>
        <taxon>Bacteria</taxon>
        <taxon>Bacillati</taxon>
        <taxon>Actinomycetota</taxon>
        <taxon>Actinomycetes</taxon>
        <taxon>Kitasatosporales</taxon>
        <taxon>Streptomycetaceae</taxon>
        <taxon>Streptomyces</taxon>
    </lineage>
</organism>
<evidence type="ECO:0000256" key="1">
    <source>
        <dbReference type="SAM" id="MobiDB-lite"/>
    </source>
</evidence>
<comment type="caution">
    <text evidence="2">The sequence shown here is derived from an EMBL/GenBank/DDBJ whole genome shotgun (WGS) entry which is preliminary data.</text>
</comment>
<feature type="region of interest" description="Disordered" evidence="1">
    <location>
        <begin position="1"/>
        <end position="29"/>
    </location>
</feature>
<keyword evidence="3" id="KW-1185">Reference proteome</keyword>
<dbReference type="AlphaFoldDB" id="A0A3M2KTS1"/>
<proteinExistence type="predicted"/>
<evidence type="ECO:0000313" key="2">
    <source>
        <dbReference type="EMBL" id="RMI29042.1"/>
    </source>
</evidence>